<dbReference type="Proteomes" id="UP000534870">
    <property type="component" value="Unassembled WGS sequence"/>
</dbReference>
<proteinExistence type="predicted"/>
<protein>
    <recommendedName>
        <fullName evidence="3">Histidine-type phosphatase</fullName>
    </recommendedName>
</protein>
<dbReference type="InterPro" id="IPR029033">
    <property type="entry name" value="His_PPase_superfam"/>
</dbReference>
<reference evidence="1 2" key="1">
    <citation type="submission" date="2020-06" db="EMBL/GenBank/DDBJ databases">
        <title>Description of novel acetic acid bacteria.</title>
        <authorList>
            <person name="Sombolestani A."/>
        </authorList>
    </citation>
    <scope>NUCLEOTIDE SEQUENCE [LARGE SCALE GENOMIC DNA]</scope>
    <source>
        <strain evidence="1 2">LMG 31431</strain>
    </source>
</reference>
<evidence type="ECO:0000313" key="1">
    <source>
        <dbReference type="EMBL" id="NVN11005.1"/>
    </source>
</evidence>
<accession>A0A7Y7M4M7</accession>
<dbReference type="SUPFAM" id="SSF53254">
    <property type="entry name" value="Phosphoglycerate mutase-like"/>
    <property type="match status" value="1"/>
</dbReference>
<evidence type="ECO:0000313" key="2">
    <source>
        <dbReference type="Proteomes" id="UP000534870"/>
    </source>
</evidence>
<dbReference type="Gene3D" id="3.40.50.1240">
    <property type="entry name" value="Phosphoglycerate mutase-like"/>
    <property type="match status" value="2"/>
</dbReference>
<dbReference type="EMBL" id="JABXXP010000103">
    <property type="protein sequence ID" value="NVN11005.1"/>
    <property type="molecule type" value="Genomic_DNA"/>
</dbReference>
<dbReference type="CDD" id="cd07061">
    <property type="entry name" value="HP_HAP_like"/>
    <property type="match status" value="1"/>
</dbReference>
<name>A0A7Y7M4M7_9PROT</name>
<evidence type="ECO:0008006" key="3">
    <source>
        <dbReference type="Google" id="ProtNLM"/>
    </source>
</evidence>
<dbReference type="AlphaFoldDB" id="A0A7Y7M4M7"/>
<comment type="caution">
    <text evidence="1">The sequence shown here is derived from an EMBL/GenBank/DDBJ whole genome shotgun (WGS) entry which is preliminary data.</text>
</comment>
<dbReference type="InterPro" id="IPR000560">
    <property type="entry name" value="His_Pase_clade-2"/>
</dbReference>
<organism evidence="1 2">
    <name type="scientific">Nguyenibacter vanlangensis</name>
    <dbReference type="NCBI Taxonomy" id="1216886"/>
    <lineage>
        <taxon>Bacteria</taxon>
        <taxon>Pseudomonadati</taxon>
        <taxon>Pseudomonadota</taxon>
        <taxon>Alphaproteobacteria</taxon>
        <taxon>Acetobacterales</taxon>
        <taxon>Acetobacteraceae</taxon>
        <taxon>Nguyenibacter</taxon>
    </lineage>
</organism>
<gene>
    <name evidence="1" type="ORF">HUK84_07600</name>
</gene>
<sequence>MRHGIRAPILPGVSTPPLTKRAWPRWPDSPGQLTRHGRDVVRIMGRYDGAAWRRAGLLPPGCPTSGAFDVVADTDQRTLDTARALLDAAFPRCAVPLASAADAAENPFRPVLSPDTVRLAREAAGAALEDFRPDRTVREVSRKLGKVLDNPGWQGLAGPGEMSRDGWPVVRGPLLAAFQVTDTFMMEYEQGMKPGWGRLAEADVERLLVLNTLYARLTRRPPGVSAPETATIRGMIGTVFARASARSRHVTLIVGHDDTLNALAGAFGLHWRAQGVPADMPLPAGGLVFDLLEDGTRQSVRIRYVAPTLGEARAPARLRRDGPRIVPLPCDGRKACTMAAFSALLRGR</sequence>